<evidence type="ECO:0000313" key="1">
    <source>
        <dbReference type="EMBL" id="KAK7797944.1"/>
    </source>
</evidence>
<proteinExistence type="predicted"/>
<reference evidence="1 2" key="1">
    <citation type="journal article" date="2023" name="bioRxiv">
        <title>Conserved and derived expression patterns and positive selection on dental genes reveal complex evolutionary context of ever-growing rodent molars.</title>
        <authorList>
            <person name="Calamari Z.T."/>
            <person name="Song A."/>
            <person name="Cohen E."/>
            <person name="Akter M."/>
            <person name="Roy R.D."/>
            <person name="Hallikas O."/>
            <person name="Christensen M.M."/>
            <person name="Li P."/>
            <person name="Marangoni P."/>
            <person name="Jernvall J."/>
            <person name="Klein O.D."/>
        </authorList>
    </citation>
    <scope>NUCLEOTIDE SEQUENCE [LARGE SCALE GENOMIC DNA]</scope>
    <source>
        <strain evidence="1">V071</strain>
    </source>
</reference>
<comment type="caution">
    <text evidence="1">The sequence shown here is derived from an EMBL/GenBank/DDBJ whole genome shotgun (WGS) entry which is preliminary data.</text>
</comment>
<sequence>MNKLLKALRGSLSHVQASTSSTGKYLIYVVSKQTVSASVPLSEQTWDALLLQDQQLRVLLLSHTGHSPLASCCSIPNTENGNDHLLLKPISLESLLGVLLLLGSHILSCPLTSGDKEQLSSSMVSYGASRRIRESTWPGTTTAAHASDLTDDFTATLDLVPGGEDVQQGWEIQGENRKKLGGERVDRTNLLGFIPPGAQSSGGSSKLQELMGIKLLAMEQLNGVSEQRRKENCHLGHKERFVMSTGGLGEALGISGPLPGYEQEATVSECSLQPHSLTLASDLSRYHSLSPGIGESKAAEALLSSEDKGTSCFCAKYRENKFFRKCLGDYRQESPMKQVDKSGQAVVGHIKTWLTESTLSTPSAEALYNRRVIYGHFRELQSLQFRVFKSESSIHLITTLSASRSKLPTSLLSRQHGSCPHYPHGDSKGGRAMIGEDSGIMDNRVLPFCTSRSPRIQLSEEHFNSVHGLISPSHLPPANLHEQTKEKGIKIIFLSRYVPLEGSMEKMVQDTALLMGKLQLSDAHRVQGYGSPFHLSVCNVTMGTKCAPIGSVPFKAHQQLCSILPGHILTP</sequence>
<protein>
    <submittedName>
        <fullName evidence="1">Uncharacterized protein</fullName>
    </submittedName>
</protein>
<evidence type="ECO:0000313" key="2">
    <source>
        <dbReference type="Proteomes" id="UP001488838"/>
    </source>
</evidence>
<name>A0AAW0H535_MYOGA</name>
<organism evidence="1 2">
    <name type="scientific">Myodes glareolus</name>
    <name type="common">Bank vole</name>
    <name type="synonym">Clethrionomys glareolus</name>
    <dbReference type="NCBI Taxonomy" id="447135"/>
    <lineage>
        <taxon>Eukaryota</taxon>
        <taxon>Metazoa</taxon>
        <taxon>Chordata</taxon>
        <taxon>Craniata</taxon>
        <taxon>Vertebrata</taxon>
        <taxon>Euteleostomi</taxon>
        <taxon>Mammalia</taxon>
        <taxon>Eutheria</taxon>
        <taxon>Euarchontoglires</taxon>
        <taxon>Glires</taxon>
        <taxon>Rodentia</taxon>
        <taxon>Myomorpha</taxon>
        <taxon>Muroidea</taxon>
        <taxon>Cricetidae</taxon>
        <taxon>Arvicolinae</taxon>
        <taxon>Myodes</taxon>
    </lineage>
</organism>
<dbReference type="Proteomes" id="UP001488838">
    <property type="component" value="Unassembled WGS sequence"/>
</dbReference>
<gene>
    <name evidence="1" type="ORF">U0070_013720</name>
</gene>
<dbReference type="AlphaFoldDB" id="A0AAW0H535"/>
<accession>A0AAW0H535</accession>
<dbReference type="EMBL" id="JBBHLL010000753">
    <property type="protein sequence ID" value="KAK7797944.1"/>
    <property type="molecule type" value="Genomic_DNA"/>
</dbReference>
<keyword evidence="2" id="KW-1185">Reference proteome</keyword>